<dbReference type="Gene3D" id="3.30.40.10">
    <property type="entry name" value="Zinc/RING finger domain, C3HC4 (zinc finger)"/>
    <property type="match status" value="1"/>
</dbReference>
<keyword evidence="4" id="KW-0812">Transmembrane</keyword>
<evidence type="ECO:0000313" key="7">
    <source>
        <dbReference type="Proteomes" id="UP000075903"/>
    </source>
</evidence>
<evidence type="ECO:0000259" key="5">
    <source>
        <dbReference type="PROSITE" id="PS50089"/>
    </source>
</evidence>
<evidence type="ECO:0000256" key="2">
    <source>
        <dbReference type="ARBA" id="ARBA00022833"/>
    </source>
</evidence>
<dbReference type="GO" id="GO:0008270">
    <property type="term" value="F:zinc ion binding"/>
    <property type="evidence" value="ECO:0007669"/>
    <property type="project" value="UniProtKB-KW"/>
</dbReference>
<keyword evidence="1 3" id="KW-0479">Metal-binding</keyword>
<dbReference type="VEuPathDB" id="VectorBase:AMEM001416"/>
<dbReference type="InterPro" id="IPR052639">
    <property type="entry name" value="TRAIP_ubiq-protein_ligase"/>
</dbReference>
<dbReference type="Proteomes" id="UP000075903">
    <property type="component" value="Unassembled WGS sequence"/>
</dbReference>
<keyword evidence="4" id="KW-0472">Membrane</keyword>
<dbReference type="GO" id="GO:0016567">
    <property type="term" value="P:protein ubiquitination"/>
    <property type="evidence" value="ECO:0007669"/>
    <property type="project" value="TreeGrafter"/>
</dbReference>
<evidence type="ECO:0000313" key="6">
    <source>
        <dbReference type="EnsemblMetazoa" id="AMEM001416-PA"/>
    </source>
</evidence>
<evidence type="ECO:0000256" key="4">
    <source>
        <dbReference type="SAM" id="Phobius"/>
    </source>
</evidence>
<name>A0A182UPH9_ANOME</name>
<dbReference type="PANTHER" id="PTHR46569">
    <property type="entry name" value="E3 UBIQUITIN-PROTEIN LIGASE TRAIP"/>
    <property type="match status" value="1"/>
</dbReference>
<proteinExistence type="predicted"/>
<accession>A0A182UPH9</accession>
<keyword evidence="4" id="KW-1133">Transmembrane helix</keyword>
<dbReference type="SMART" id="SM00184">
    <property type="entry name" value="RING"/>
    <property type="match status" value="1"/>
</dbReference>
<dbReference type="EnsemblMetazoa" id="AMEM001416-RA">
    <property type="protein sequence ID" value="AMEM001416-PA"/>
    <property type="gene ID" value="AMEM001416"/>
</dbReference>
<dbReference type="PANTHER" id="PTHR46569:SF1">
    <property type="entry name" value="E3 UBIQUITIN-PROTEIN LIGASE RFWD3-RELATED"/>
    <property type="match status" value="1"/>
</dbReference>
<feature type="domain" description="RING-type" evidence="5">
    <location>
        <begin position="28"/>
        <end position="67"/>
    </location>
</feature>
<keyword evidence="1 3" id="KW-0863">Zinc-finger</keyword>
<keyword evidence="2" id="KW-0862">Zinc</keyword>
<dbReference type="SUPFAM" id="SSF57850">
    <property type="entry name" value="RING/U-box"/>
    <property type="match status" value="1"/>
</dbReference>
<organism evidence="6 7">
    <name type="scientific">Anopheles merus</name>
    <name type="common">Mosquito</name>
    <dbReference type="NCBI Taxonomy" id="30066"/>
    <lineage>
        <taxon>Eukaryota</taxon>
        <taxon>Metazoa</taxon>
        <taxon>Ecdysozoa</taxon>
        <taxon>Arthropoda</taxon>
        <taxon>Hexapoda</taxon>
        <taxon>Insecta</taxon>
        <taxon>Pterygota</taxon>
        <taxon>Neoptera</taxon>
        <taxon>Endopterygota</taxon>
        <taxon>Diptera</taxon>
        <taxon>Nematocera</taxon>
        <taxon>Culicoidea</taxon>
        <taxon>Culicidae</taxon>
        <taxon>Anophelinae</taxon>
        <taxon>Anopheles</taxon>
    </lineage>
</organism>
<dbReference type="GO" id="GO:0005634">
    <property type="term" value="C:nucleus"/>
    <property type="evidence" value="ECO:0007669"/>
    <property type="project" value="TreeGrafter"/>
</dbReference>
<dbReference type="InterPro" id="IPR001841">
    <property type="entry name" value="Znf_RING"/>
</dbReference>
<evidence type="ECO:0000256" key="1">
    <source>
        <dbReference type="ARBA" id="ARBA00022771"/>
    </source>
</evidence>
<dbReference type="InterPro" id="IPR013083">
    <property type="entry name" value="Znf_RING/FYVE/PHD"/>
</dbReference>
<protein>
    <recommendedName>
        <fullName evidence="5">RING-type domain-containing protein</fullName>
    </recommendedName>
</protein>
<dbReference type="AlphaFoldDB" id="A0A182UPH9"/>
<keyword evidence="7" id="KW-1185">Reference proteome</keyword>
<dbReference type="GO" id="GO:0090734">
    <property type="term" value="C:site of DNA damage"/>
    <property type="evidence" value="ECO:0007669"/>
    <property type="project" value="TreeGrafter"/>
</dbReference>
<feature type="transmembrane region" description="Helical" evidence="4">
    <location>
        <begin position="108"/>
        <end position="126"/>
    </location>
</feature>
<dbReference type="GO" id="GO:0061630">
    <property type="term" value="F:ubiquitin protein ligase activity"/>
    <property type="evidence" value="ECO:0007669"/>
    <property type="project" value="TreeGrafter"/>
</dbReference>
<dbReference type="PROSITE" id="PS50089">
    <property type="entry name" value="ZF_RING_2"/>
    <property type="match status" value="1"/>
</dbReference>
<evidence type="ECO:0000256" key="3">
    <source>
        <dbReference type="PROSITE-ProRule" id="PRU00175"/>
    </source>
</evidence>
<reference evidence="6" key="1">
    <citation type="submission" date="2020-05" db="UniProtKB">
        <authorList>
            <consortium name="EnsemblMetazoa"/>
        </authorList>
    </citation>
    <scope>IDENTIFICATION</scope>
    <source>
        <strain evidence="6">MAF</strain>
    </source>
</reference>
<dbReference type="Pfam" id="PF13639">
    <property type="entry name" value="zf-RING_2"/>
    <property type="match status" value="1"/>
</dbReference>
<dbReference type="GO" id="GO:0031297">
    <property type="term" value="P:replication fork processing"/>
    <property type="evidence" value="ECO:0007669"/>
    <property type="project" value="TreeGrafter"/>
</dbReference>
<sequence length="131" mass="14805">MKSAAEDEEPHPLVRYCHADTPYSELICPICWELLSKDVCITCCGHIFHADCLLQWFECSKTCPQCRIACGTFHRIVPIGSRVDQPKPSKSYTGPADPDPRDTALADTFWIVVAFFLFVLCCRMANKSFVE</sequence>
<dbReference type="STRING" id="30066.A0A182UPH9"/>